<dbReference type="SUPFAM" id="SSF52540">
    <property type="entry name" value="P-loop containing nucleoside triphosphate hydrolases"/>
    <property type="match status" value="1"/>
</dbReference>
<dbReference type="SMART" id="SM00175">
    <property type="entry name" value="RAB"/>
    <property type="match status" value="1"/>
</dbReference>
<feature type="region of interest" description="Disordered" evidence="2">
    <location>
        <begin position="184"/>
        <end position="310"/>
    </location>
</feature>
<dbReference type="PROSITE" id="PS51417">
    <property type="entry name" value="ARF"/>
    <property type="match status" value="1"/>
</dbReference>
<evidence type="ECO:0000256" key="1">
    <source>
        <dbReference type="ARBA" id="ARBA00022741"/>
    </source>
</evidence>
<dbReference type="Gene3D" id="3.40.50.300">
    <property type="entry name" value="P-loop containing nucleotide triphosphate hydrolases"/>
    <property type="match status" value="1"/>
</dbReference>
<dbReference type="PROSITE" id="PS51421">
    <property type="entry name" value="RAS"/>
    <property type="match status" value="1"/>
</dbReference>
<evidence type="ECO:0000313" key="4">
    <source>
        <dbReference type="Proteomes" id="UP000289152"/>
    </source>
</evidence>
<dbReference type="FunFam" id="3.40.50.300:FF:001447">
    <property type="entry name" value="Ras-related protein Rab-1B"/>
    <property type="match status" value="1"/>
</dbReference>
<dbReference type="EMBL" id="SDIL01000206">
    <property type="protein sequence ID" value="RXK34721.1"/>
    <property type="molecule type" value="Genomic_DNA"/>
</dbReference>
<accession>A0A4Q1BF70</accession>
<dbReference type="PRINTS" id="PR00449">
    <property type="entry name" value="RASTRNSFRMNG"/>
</dbReference>
<name>A0A4Q1BF70_TREME</name>
<dbReference type="SMART" id="SM00173">
    <property type="entry name" value="RAS"/>
    <property type="match status" value="1"/>
</dbReference>
<feature type="compositionally biased region" description="Basic and acidic residues" evidence="2">
    <location>
        <begin position="682"/>
        <end position="694"/>
    </location>
</feature>
<gene>
    <name evidence="3" type="ORF">M231_08019</name>
</gene>
<feature type="region of interest" description="Disordered" evidence="2">
    <location>
        <begin position="519"/>
        <end position="575"/>
    </location>
</feature>
<dbReference type="NCBIfam" id="TIGR00231">
    <property type="entry name" value="small_GTP"/>
    <property type="match status" value="1"/>
</dbReference>
<organism evidence="3 4">
    <name type="scientific">Tremella mesenterica</name>
    <name type="common">Jelly fungus</name>
    <dbReference type="NCBI Taxonomy" id="5217"/>
    <lineage>
        <taxon>Eukaryota</taxon>
        <taxon>Fungi</taxon>
        <taxon>Dikarya</taxon>
        <taxon>Basidiomycota</taxon>
        <taxon>Agaricomycotina</taxon>
        <taxon>Tremellomycetes</taxon>
        <taxon>Tremellales</taxon>
        <taxon>Tremellaceae</taxon>
        <taxon>Tremella</taxon>
    </lineage>
</organism>
<dbReference type="SMART" id="SM00176">
    <property type="entry name" value="RAN"/>
    <property type="match status" value="1"/>
</dbReference>
<feature type="compositionally biased region" description="Low complexity" evidence="2">
    <location>
        <begin position="640"/>
        <end position="655"/>
    </location>
</feature>
<feature type="region of interest" description="Disordered" evidence="2">
    <location>
        <begin position="85"/>
        <end position="119"/>
    </location>
</feature>
<keyword evidence="1" id="KW-0547">Nucleotide-binding</keyword>
<feature type="compositionally biased region" description="Basic and acidic residues" evidence="2">
    <location>
        <begin position="243"/>
        <end position="254"/>
    </location>
</feature>
<evidence type="ECO:0000256" key="2">
    <source>
        <dbReference type="SAM" id="MobiDB-lite"/>
    </source>
</evidence>
<dbReference type="InterPro" id="IPR027417">
    <property type="entry name" value="P-loop_NTPase"/>
</dbReference>
<dbReference type="InterPro" id="IPR005225">
    <property type="entry name" value="Small_GTP-bd"/>
</dbReference>
<dbReference type="OrthoDB" id="26525at2759"/>
<dbReference type="STRING" id="5217.A0A4Q1BF70"/>
<dbReference type="CDD" id="cd00154">
    <property type="entry name" value="Rab"/>
    <property type="match status" value="1"/>
</dbReference>
<dbReference type="PANTHER" id="PTHR47978">
    <property type="match status" value="1"/>
</dbReference>
<dbReference type="GO" id="GO:0003924">
    <property type="term" value="F:GTPase activity"/>
    <property type="evidence" value="ECO:0007669"/>
    <property type="project" value="InterPro"/>
</dbReference>
<comment type="caution">
    <text evidence="3">The sequence shown here is derived from an EMBL/GenBank/DDBJ whole genome shotgun (WGS) entry which is preliminary data.</text>
</comment>
<feature type="region of interest" description="Disordered" evidence="2">
    <location>
        <begin position="1"/>
        <end position="39"/>
    </location>
</feature>
<proteinExistence type="predicted"/>
<evidence type="ECO:0008006" key="5">
    <source>
        <dbReference type="Google" id="ProtNLM"/>
    </source>
</evidence>
<dbReference type="PROSITE" id="PS51419">
    <property type="entry name" value="RAB"/>
    <property type="match status" value="1"/>
</dbReference>
<dbReference type="InterPro" id="IPR001806">
    <property type="entry name" value="Small_GTPase"/>
</dbReference>
<dbReference type="GO" id="GO:0005525">
    <property type="term" value="F:GTP binding"/>
    <property type="evidence" value="ECO:0007669"/>
    <property type="project" value="InterPro"/>
</dbReference>
<protein>
    <recommendedName>
        <fullName evidence="5">Rab family, other</fullName>
    </recommendedName>
</protein>
<feature type="compositionally biased region" description="Pro residues" evidence="2">
    <location>
        <begin position="86"/>
        <end position="102"/>
    </location>
</feature>
<feature type="compositionally biased region" description="Low complexity" evidence="2">
    <location>
        <begin position="523"/>
        <end position="542"/>
    </location>
</feature>
<dbReference type="Proteomes" id="UP000289152">
    <property type="component" value="Unassembled WGS sequence"/>
</dbReference>
<evidence type="ECO:0000313" key="3">
    <source>
        <dbReference type="EMBL" id="RXK34721.1"/>
    </source>
</evidence>
<feature type="region of interest" description="Disordered" evidence="2">
    <location>
        <begin position="627"/>
        <end position="766"/>
    </location>
</feature>
<sequence>MSVVAQQPSLIHQPYSDTDLFHPPAHRSNQTELPRPIEFPVGPSHLQFPPFQHRHSSPMSLMTQSFSALGPPPDPTTLQPNIISITPPPAPKPSVAPLPPVTPDSTVLPPTPDPSPSSSKIHYAPIMVALAPPAEDIPAISGLQVEEVRVSPRWDDDPKLEGIPRRSPVVSVEDLLEDIKHSEQLGETPAGRARSHSLGQPTVGFNPVPKPINPPESKTNVMGPPSQRIKRSQTAVVLPKSIRMQESKSADSRIRVRPNPSISVRRSVHSHHPTSPSPGLQRTHTTEIPTPPRSGPLPASAPVLPPPDLGGPDGLEAKVVLLGSQGVGKTSLILRYTTRKFTPTVSTIGSSFHTRKLMQHGTQIRLQIWDTAGQERFRSMAPMYYRGSHVCILVYDISDRQSFEDVYSWLEELGRTVSKETLIFVVGMKTDLEPKRMISLGEARETIRRWLKPVSTNPLPQIQSPPSRGLFRRDTNLSRAESSMSSPAPTRSHSHSALTSLVNADPLPARIPALRIELPSPIPSSETPTPATAPSSAKPSKPSNRRHKPSISVSRPSVKITSPVSPTQVTFPDLQSPSKATYATYSELARAALTPVNRHSSRFSFSGLLGFSSTQISEATTSLARLAEEHPPTRRPSPDPNSTSNPLSSSSASISGQTYQPFRVPTTPPRIRTESSPLLGTKKTDVRRKSEDWSTGRPWRAGQGPPSEEVLGEFGEAVRKRASGEMLSPPSGSSYVHGRRPRGGSVGTDSRLNRDGTPRSSVSDDEPQWGTLVEHIYLGECSALTGDGVEALFKTISALLVDKKDTIERERTLRHKNSIMLKAPEDESSGVQTNRTCCV</sequence>
<feature type="region of interest" description="Disordered" evidence="2">
    <location>
        <begin position="477"/>
        <end position="497"/>
    </location>
</feature>
<reference evidence="3 4" key="1">
    <citation type="submission" date="2016-06" db="EMBL/GenBank/DDBJ databases">
        <title>Evolution of pathogenesis and genome organization in the Tremellales.</title>
        <authorList>
            <person name="Cuomo C."/>
            <person name="Litvintseva A."/>
            <person name="Heitman J."/>
            <person name="Chen Y."/>
            <person name="Sun S."/>
            <person name="Springer D."/>
            <person name="Dromer F."/>
            <person name="Young S."/>
            <person name="Zeng Q."/>
            <person name="Chapman S."/>
            <person name="Gujja S."/>
            <person name="Saif S."/>
            <person name="Birren B."/>
        </authorList>
    </citation>
    <scope>NUCLEOTIDE SEQUENCE [LARGE SCALE GENOMIC DNA]</scope>
    <source>
        <strain evidence="3 4">ATCC 28783</strain>
    </source>
</reference>
<dbReference type="AlphaFoldDB" id="A0A4Q1BF70"/>
<dbReference type="VEuPathDB" id="FungiDB:TREMEDRAFT_19015"/>
<dbReference type="InParanoid" id="A0A4Q1BF70"/>
<dbReference type="Pfam" id="PF00071">
    <property type="entry name" value="Ras"/>
    <property type="match status" value="1"/>
</dbReference>
<dbReference type="SMART" id="SM00174">
    <property type="entry name" value="RHO"/>
    <property type="match status" value="1"/>
</dbReference>
<keyword evidence="4" id="KW-1185">Reference proteome</keyword>
<feature type="compositionally biased region" description="Polar residues" evidence="2">
    <location>
        <begin position="551"/>
        <end position="575"/>
    </location>
</feature>
<feature type="compositionally biased region" description="Polar residues" evidence="2">
    <location>
        <begin position="1"/>
        <end position="10"/>
    </location>
</feature>